<evidence type="ECO:0000256" key="3">
    <source>
        <dbReference type="ARBA" id="ARBA00018392"/>
    </source>
</evidence>
<dbReference type="PROSITE" id="PS50035">
    <property type="entry name" value="PLD"/>
    <property type="match status" value="1"/>
</dbReference>
<feature type="domain" description="PLD phosphodiesterase" evidence="6">
    <location>
        <begin position="80"/>
        <end position="106"/>
    </location>
</feature>
<proteinExistence type="predicted"/>
<comment type="subcellular location">
    <subcellularLocation>
        <location evidence="2">Secreted</location>
    </subcellularLocation>
</comment>
<dbReference type="Pfam" id="PF13091">
    <property type="entry name" value="PLDc_2"/>
    <property type="match status" value="1"/>
</dbReference>
<protein>
    <recommendedName>
        <fullName evidence="3">Phospholipase D</fullName>
    </recommendedName>
    <alternativeName>
        <fullName evidence="5">Choline phosphatase</fullName>
    </alternativeName>
</protein>
<evidence type="ECO:0000259" key="6">
    <source>
        <dbReference type="PROSITE" id="PS50035"/>
    </source>
</evidence>
<evidence type="ECO:0000256" key="4">
    <source>
        <dbReference type="ARBA" id="ARBA00022525"/>
    </source>
</evidence>
<dbReference type="AlphaFoldDB" id="A0A328AMZ0"/>
<accession>A0A328AMZ0</accession>
<dbReference type="EMBL" id="QFYQ01000001">
    <property type="protein sequence ID" value="RAK55907.1"/>
    <property type="molecule type" value="Genomic_DNA"/>
</dbReference>
<dbReference type="Proteomes" id="UP000249254">
    <property type="component" value="Unassembled WGS sequence"/>
</dbReference>
<dbReference type="CDD" id="cd09117">
    <property type="entry name" value="PLDc_Bfil_DEXD_like"/>
    <property type="match status" value="1"/>
</dbReference>
<dbReference type="GO" id="GO:0003824">
    <property type="term" value="F:catalytic activity"/>
    <property type="evidence" value="ECO:0007669"/>
    <property type="project" value="InterPro"/>
</dbReference>
<dbReference type="SUPFAM" id="SSF56024">
    <property type="entry name" value="Phospholipase D/nuclease"/>
    <property type="match status" value="1"/>
</dbReference>
<dbReference type="GO" id="GO:0006793">
    <property type="term" value="P:phosphorus metabolic process"/>
    <property type="evidence" value="ECO:0007669"/>
    <property type="project" value="UniProtKB-ARBA"/>
</dbReference>
<evidence type="ECO:0000313" key="7">
    <source>
        <dbReference type="EMBL" id="RAK55907.1"/>
    </source>
</evidence>
<keyword evidence="8" id="KW-1185">Reference proteome</keyword>
<evidence type="ECO:0000256" key="1">
    <source>
        <dbReference type="ARBA" id="ARBA00003145"/>
    </source>
</evidence>
<dbReference type="Gene3D" id="3.30.870.10">
    <property type="entry name" value="Endonuclease Chain A"/>
    <property type="match status" value="1"/>
</dbReference>
<gene>
    <name evidence="7" type="ORF">DJ017_16025</name>
</gene>
<dbReference type="RefSeq" id="WP_111529655.1">
    <property type="nucleotide sequence ID" value="NZ_JBHRSG010000003.1"/>
</dbReference>
<comment type="function">
    <text evidence="1">Could be a virulence factor.</text>
</comment>
<evidence type="ECO:0000256" key="5">
    <source>
        <dbReference type="ARBA" id="ARBA00029594"/>
    </source>
</evidence>
<evidence type="ECO:0000256" key="2">
    <source>
        <dbReference type="ARBA" id="ARBA00004613"/>
    </source>
</evidence>
<evidence type="ECO:0000313" key="8">
    <source>
        <dbReference type="Proteomes" id="UP000249254"/>
    </source>
</evidence>
<keyword evidence="4" id="KW-0964">Secreted</keyword>
<reference evidence="8" key="1">
    <citation type="submission" date="2018-05" db="EMBL/GenBank/DDBJ databases">
        <authorList>
            <person name="Li X."/>
        </authorList>
    </citation>
    <scope>NUCLEOTIDE SEQUENCE [LARGE SCALE GENOMIC DNA]</scope>
    <source>
        <strain evidence="8">LX32</strain>
    </source>
</reference>
<sequence>MKRIYSNGASRDYVIKPFERLIARASRLHLAAPYFTAADTVIAAVAAGKSVQLLVGLNSATSPSALAQVLRAPNISIRYLTHRFHAKIYLFDDAAILGSANLTDGGLRSNREAIICLDQPEDREAIEEVRALFLDLWNDAKVLTPSDLQTFKSAWEATRQKGRSPDELIEEAVGRAEPRNVSLASQTKSRERLFLDDLQRQVYEQYRPAFSEVSDLLAGRGFRRPDLAVIGLANETNRFLNWVRRTYVIGDEAWRSAPLRPPQERQKLIAELGAEWAVTSNSKVPETYIDWLATIGRIFGTREGIDAASKEDLTEGLMSLHAFTEQLRFVKGGLAALPTAFWAANDEDVEKVRRTLAYLLHGPGDFVPRLHDVLYDPRMKLGLFGFFCALELYGTVRPDDCPPMNGRMAKALRFLGFDVRAA</sequence>
<dbReference type="InterPro" id="IPR025202">
    <property type="entry name" value="PLD-like_dom"/>
</dbReference>
<dbReference type="OrthoDB" id="7790352at2"/>
<organism evidence="7 8">
    <name type="scientific">Phenylobacterium soli</name>
    <dbReference type="NCBI Taxonomy" id="2170551"/>
    <lineage>
        <taxon>Bacteria</taxon>
        <taxon>Pseudomonadati</taxon>
        <taxon>Pseudomonadota</taxon>
        <taxon>Alphaproteobacteria</taxon>
        <taxon>Caulobacterales</taxon>
        <taxon>Caulobacteraceae</taxon>
        <taxon>Phenylobacterium</taxon>
    </lineage>
</organism>
<dbReference type="InterPro" id="IPR001736">
    <property type="entry name" value="PLipase_D/transphosphatidylase"/>
</dbReference>
<name>A0A328AMZ0_9CAUL</name>
<dbReference type="GO" id="GO:0005576">
    <property type="term" value="C:extracellular region"/>
    <property type="evidence" value="ECO:0007669"/>
    <property type="project" value="UniProtKB-SubCell"/>
</dbReference>
<comment type="caution">
    <text evidence="7">The sequence shown here is derived from an EMBL/GenBank/DDBJ whole genome shotgun (WGS) entry which is preliminary data.</text>
</comment>